<organism evidence="2 3">
    <name type="scientific">Candidatus Uhrbacteria bacterium GW2011_GWD2_52_7</name>
    <dbReference type="NCBI Taxonomy" id="1618989"/>
    <lineage>
        <taxon>Bacteria</taxon>
        <taxon>Candidatus Uhriibacteriota</taxon>
    </lineage>
</organism>
<dbReference type="EMBL" id="LCRD01000073">
    <property type="protein sequence ID" value="KKW28418.1"/>
    <property type="molecule type" value="Genomic_DNA"/>
</dbReference>
<evidence type="ECO:0000313" key="3">
    <source>
        <dbReference type="Proteomes" id="UP000034846"/>
    </source>
</evidence>
<sequence length="128" mass="13907">MNLRQYLIVLTLGTAVALSAWFIVLLAIDPVHAGTLGFFVFYVTMMAGVAGVLTILGTILRARRSSEEQVGTAVARSLRQGLLLTVLVVGSLMMLAKGFFSTTTAFLLILLVAVIEFLFLSLNRSERQ</sequence>
<keyword evidence="1" id="KW-0812">Transmembrane</keyword>
<keyword evidence="1" id="KW-1133">Transmembrane helix</keyword>
<dbReference type="Proteomes" id="UP000034846">
    <property type="component" value="Unassembled WGS sequence"/>
</dbReference>
<keyword evidence="1" id="KW-0472">Membrane</keyword>
<evidence type="ECO:0000256" key="1">
    <source>
        <dbReference type="SAM" id="Phobius"/>
    </source>
</evidence>
<feature type="transmembrane region" description="Helical" evidence="1">
    <location>
        <begin position="105"/>
        <end position="122"/>
    </location>
</feature>
<feature type="transmembrane region" description="Helical" evidence="1">
    <location>
        <begin position="7"/>
        <end position="28"/>
    </location>
</feature>
<comment type="caution">
    <text evidence="2">The sequence shown here is derived from an EMBL/GenBank/DDBJ whole genome shotgun (WGS) entry which is preliminary data.</text>
</comment>
<reference evidence="2 3" key="1">
    <citation type="journal article" date="2015" name="Nature">
        <title>rRNA introns, odd ribosomes, and small enigmatic genomes across a large radiation of phyla.</title>
        <authorList>
            <person name="Brown C.T."/>
            <person name="Hug L.A."/>
            <person name="Thomas B.C."/>
            <person name="Sharon I."/>
            <person name="Castelle C.J."/>
            <person name="Singh A."/>
            <person name="Wilkins M.J."/>
            <person name="Williams K.H."/>
            <person name="Banfield J.F."/>
        </authorList>
    </citation>
    <scope>NUCLEOTIDE SEQUENCE [LARGE SCALE GENOMIC DNA]</scope>
</reference>
<dbReference type="AlphaFoldDB" id="A0A0G1XAV0"/>
<proteinExistence type="predicted"/>
<gene>
    <name evidence="2" type="ORF">UY72_C0073G0007</name>
</gene>
<protein>
    <submittedName>
        <fullName evidence="2">Uncharacterized protein</fullName>
    </submittedName>
</protein>
<feature type="transmembrane region" description="Helical" evidence="1">
    <location>
        <begin position="40"/>
        <end position="60"/>
    </location>
</feature>
<name>A0A0G1XAV0_9BACT</name>
<feature type="transmembrane region" description="Helical" evidence="1">
    <location>
        <begin position="81"/>
        <end position="99"/>
    </location>
</feature>
<accession>A0A0G1XAV0</accession>
<evidence type="ECO:0000313" key="2">
    <source>
        <dbReference type="EMBL" id="KKW28418.1"/>
    </source>
</evidence>